<gene>
    <name evidence="3" type="ORF">MVEN_01084800</name>
</gene>
<feature type="transmembrane region" description="Helical" evidence="1">
    <location>
        <begin position="53"/>
        <end position="75"/>
    </location>
</feature>
<feature type="transmembrane region" description="Helical" evidence="1">
    <location>
        <begin position="127"/>
        <end position="151"/>
    </location>
</feature>
<comment type="caution">
    <text evidence="3">The sequence shown here is derived from an EMBL/GenBank/DDBJ whole genome shotgun (WGS) entry which is preliminary data.</text>
</comment>
<keyword evidence="1" id="KW-0812">Transmembrane</keyword>
<evidence type="ECO:0000259" key="2">
    <source>
        <dbReference type="Pfam" id="PF20152"/>
    </source>
</evidence>
<dbReference type="AlphaFoldDB" id="A0A8H7CZK8"/>
<keyword evidence="4" id="KW-1185">Reference proteome</keyword>
<evidence type="ECO:0000313" key="3">
    <source>
        <dbReference type="EMBL" id="KAF7353982.1"/>
    </source>
</evidence>
<organism evidence="3 4">
    <name type="scientific">Mycena venus</name>
    <dbReference type="NCBI Taxonomy" id="2733690"/>
    <lineage>
        <taxon>Eukaryota</taxon>
        <taxon>Fungi</taxon>
        <taxon>Dikarya</taxon>
        <taxon>Basidiomycota</taxon>
        <taxon>Agaricomycotina</taxon>
        <taxon>Agaricomycetes</taxon>
        <taxon>Agaricomycetidae</taxon>
        <taxon>Agaricales</taxon>
        <taxon>Marasmiineae</taxon>
        <taxon>Mycenaceae</taxon>
        <taxon>Mycena</taxon>
    </lineage>
</organism>
<feature type="transmembrane region" description="Helical" evidence="1">
    <location>
        <begin position="95"/>
        <end position="115"/>
    </location>
</feature>
<name>A0A8H7CZK8_9AGAR</name>
<reference evidence="3" key="1">
    <citation type="submission" date="2020-05" db="EMBL/GenBank/DDBJ databases">
        <title>Mycena genomes resolve the evolution of fungal bioluminescence.</title>
        <authorList>
            <person name="Tsai I.J."/>
        </authorList>
    </citation>
    <scope>NUCLEOTIDE SEQUENCE</scope>
    <source>
        <strain evidence="3">CCC161011</strain>
    </source>
</reference>
<dbReference type="OrthoDB" id="3268841at2759"/>
<accession>A0A8H7CZK8</accession>
<dbReference type="Pfam" id="PF20152">
    <property type="entry name" value="DUF6534"/>
    <property type="match status" value="1"/>
</dbReference>
<evidence type="ECO:0000313" key="4">
    <source>
        <dbReference type="Proteomes" id="UP000620124"/>
    </source>
</evidence>
<dbReference type="EMBL" id="JACAZI010000008">
    <property type="protein sequence ID" value="KAF7353982.1"/>
    <property type="molecule type" value="Genomic_DNA"/>
</dbReference>
<evidence type="ECO:0000256" key="1">
    <source>
        <dbReference type="SAM" id="Phobius"/>
    </source>
</evidence>
<dbReference type="InterPro" id="IPR045339">
    <property type="entry name" value="DUF6534"/>
</dbReference>
<dbReference type="PANTHER" id="PTHR40465">
    <property type="entry name" value="CHROMOSOME 1, WHOLE GENOME SHOTGUN SEQUENCE"/>
    <property type="match status" value="1"/>
</dbReference>
<dbReference type="PANTHER" id="PTHR40465:SF1">
    <property type="entry name" value="DUF6534 DOMAIN-CONTAINING PROTEIN"/>
    <property type="match status" value="1"/>
</dbReference>
<feature type="transmembrane region" description="Helical" evidence="1">
    <location>
        <begin position="157"/>
        <end position="182"/>
    </location>
</feature>
<dbReference type="Proteomes" id="UP000620124">
    <property type="component" value="Unassembled WGS sequence"/>
</dbReference>
<keyword evidence="1" id="KW-0472">Membrane</keyword>
<feature type="domain" description="DUF6534" evidence="2">
    <location>
        <begin position="173"/>
        <end position="268"/>
    </location>
</feature>
<protein>
    <recommendedName>
        <fullName evidence="2">DUF6534 domain-containing protein</fullName>
    </recommendedName>
</protein>
<proteinExistence type="predicted"/>
<keyword evidence="1" id="KW-1133">Transmembrane helix</keyword>
<sequence length="296" mass="32716">MPSLLLPRQTADSTFFGVLDLASDADLFLQGVLCAQFAHYVNANGRDSWLMKLFVAGLALLTTLKTAQILAIRWIQNVRLFENLEAISNLWHTQWISEPTILLEAIITFYVQVFFCHRLWTLSHNVYVVVVAMILFIFALAAASAATYFFTHIPLSTIWIAVHLVVAMGGYLLQTGSIVFYLLRHTKTVLHCGPTASILNSLLRLTIQSAAPGTVCALINFASTIVTVRLHPATLSGLSAPLVVAAVSNVMLPKLYAVAAMWTLNSREEIRSAAAINVRILTLERRRSITKDNVVH</sequence>